<dbReference type="InterPro" id="IPR036397">
    <property type="entry name" value="RNaseH_sf"/>
</dbReference>
<keyword evidence="13" id="KW-0378">Hydrolase</keyword>
<dbReference type="InterPro" id="IPR020045">
    <property type="entry name" value="DNA_polI_H3TH"/>
</dbReference>
<evidence type="ECO:0000313" key="16">
    <source>
        <dbReference type="EMBL" id="VYT23447.1"/>
    </source>
</evidence>
<dbReference type="InterPro" id="IPR012337">
    <property type="entry name" value="RNaseH-like_sf"/>
</dbReference>
<keyword evidence="4 13" id="KW-0808">Transferase</keyword>
<dbReference type="InterPro" id="IPR001098">
    <property type="entry name" value="DNA-dir_DNA_pol_A_palm_dom"/>
</dbReference>
<dbReference type="Gene3D" id="1.20.1060.10">
    <property type="entry name" value="Taq DNA Polymerase, Chain T, domain 4"/>
    <property type="match status" value="1"/>
</dbReference>
<dbReference type="PANTHER" id="PTHR10133">
    <property type="entry name" value="DNA POLYMERASE I"/>
    <property type="match status" value="1"/>
</dbReference>
<keyword evidence="13" id="KW-0540">Nuclease</keyword>
<comment type="subunit">
    <text evidence="13">Single-chain monomer with multiple functions.</text>
</comment>
<dbReference type="AlphaFoldDB" id="A0A6N2V1I0"/>
<evidence type="ECO:0000256" key="11">
    <source>
        <dbReference type="ARBA" id="ARBA00049244"/>
    </source>
</evidence>
<dbReference type="CDD" id="cd09859">
    <property type="entry name" value="PIN_53EXO"/>
    <property type="match status" value="1"/>
</dbReference>
<dbReference type="PRINTS" id="PR00868">
    <property type="entry name" value="DNAPOLI"/>
</dbReference>
<name>A0A6N2V1I0_9FIRM</name>
<dbReference type="Pfam" id="PF02739">
    <property type="entry name" value="5_3_exonuc_N"/>
    <property type="match status" value="1"/>
</dbReference>
<dbReference type="InterPro" id="IPR029060">
    <property type="entry name" value="PIN-like_dom_sf"/>
</dbReference>
<dbReference type="EC" id="2.7.7.7" evidence="2 12"/>
<evidence type="ECO:0000256" key="3">
    <source>
        <dbReference type="ARBA" id="ARBA00020311"/>
    </source>
</evidence>
<dbReference type="PANTHER" id="PTHR10133:SF27">
    <property type="entry name" value="DNA POLYMERASE NU"/>
    <property type="match status" value="1"/>
</dbReference>
<keyword evidence="7 13" id="KW-0227">DNA damage</keyword>
<dbReference type="CDD" id="cd09898">
    <property type="entry name" value="H3TH_53EXO"/>
    <property type="match status" value="1"/>
</dbReference>
<dbReference type="InterPro" id="IPR008918">
    <property type="entry name" value="HhH2"/>
</dbReference>
<dbReference type="Gene3D" id="1.10.150.20">
    <property type="entry name" value="5' to 3' exonuclease, C-terminal subdomain"/>
    <property type="match status" value="2"/>
</dbReference>
<keyword evidence="13" id="KW-0269">Exonuclease</keyword>
<evidence type="ECO:0000256" key="5">
    <source>
        <dbReference type="ARBA" id="ARBA00022695"/>
    </source>
</evidence>
<dbReference type="FunFam" id="1.20.1060.10:FF:000001">
    <property type="entry name" value="DNA polymerase I"/>
    <property type="match status" value="1"/>
</dbReference>
<evidence type="ECO:0000256" key="10">
    <source>
        <dbReference type="ARBA" id="ARBA00023204"/>
    </source>
</evidence>
<dbReference type="FunFam" id="1.10.150.20:FF:000002">
    <property type="entry name" value="DNA polymerase I"/>
    <property type="match status" value="1"/>
</dbReference>
<evidence type="ECO:0000259" key="15">
    <source>
        <dbReference type="SMART" id="SM00482"/>
    </source>
</evidence>
<dbReference type="InterPro" id="IPR043502">
    <property type="entry name" value="DNA/RNA_pol_sf"/>
</dbReference>
<dbReference type="GO" id="GO:0003677">
    <property type="term" value="F:DNA binding"/>
    <property type="evidence" value="ECO:0007669"/>
    <property type="project" value="UniProtKB-UniRule"/>
</dbReference>
<evidence type="ECO:0000256" key="9">
    <source>
        <dbReference type="ARBA" id="ARBA00023125"/>
    </source>
</evidence>
<dbReference type="SUPFAM" id="SSF56672">
    <property type="entry name" value="DNA/RNA polymerases"/>
    <property type="match status" value="1"/>
</dbReference>
<keyword evidence="5 13" id="KW-0548">Nucleotidyltransferase</keyword>
<evidence type="ECO:0000256" key="13">
    <source>
        <dbReference type="RuleBase" id="RU004460"/>
    </source>
</evidence>
<comment type="function">
    <text evidence="13">In addition to polymerase activity, this DNA polymerase exhibits 5'-3' exonuclease activity.</text>
</comment>
<protein>
    <recommendedName>
        <fullName evidence="3 12">DNA polymerase I</fullName>
        <ecNumber evidence="2 12">2.7.7.7</ecNumber>
    </recommendedName>
</protein>
<dbReference type="InterPro" id="IPR020046">
    <property type="entry name" value="5-3_exonucl_a-hlix_arch_N"/>
</dbReference>
<dbReference type="InterPro" id="IPR002298">
    <property type="entry name" value="DNA_polymerase_A"/>
</dbReference>
<reference evidence="16" key="1">
    <citation type="submission" date="2019-11" db="EMBL/GenBank/DDBJ databases">
        <authorList>
            <person name="Feng L."/>
        </authorList>
    </citation>
    <scope>NUCLEOTIDE SEQUENCE</scope>
    <source>
        <strain evidence="16">AundefinedLFYP135</strain>
    </source>
</reference>
<comment type="similarity">
    <text evidence="1 13">Belongs to the DNA polymerase type-A family.</text>
</comment>
<dbReference type="InterPro" id="IPR002421">
    <property type="entry name" value="5-3_exonuclease"/>
</dbReference>
<keyword evidence="9 13" id="KW-0238">DNA-binding</keyword>
<gene>
    <name evidence="13 16" type="primary">polA</name>
    <name evidence="16" type="ORF">AULFYP135_02184</name>
</gene>
<dbReference type="Gene3D" id="3.30.70.370">
    <property type="match status" value="1"/>
</dbReference>
<keyword evidence="6 13" id="KW-0235">DNA replication</keyword>
<evidence type="ECO:0000256" key="12">
    <source>
        <dbReference type="NCBIfam" id="TIGR00593"/>
    </source>
</evidence>
<evidence type="ECO:0000256" key="2">
    <source>
        <dbReference type="ARBA" id="ARBA00012417"/>
    </source>
</evidence>
<evidence type="ECO:0000256" key="4">
    <source>
        <dbReference type="ARBA" id="ARBA00022679"/>
    </source>
</evidence>
<evidence type="ECO:0000256" key="1">
    <source>
        <dbReference type="ARBA" id="ARBA00007705"/>
    </source>
</evidence>
<proteinExistence type="inferred from homology"/>
<organism evidence="16">
    <name type="scientific">uncultured Anaerotruncus sp</name>
    <dbReference type="NCBI Taxonomy" id="905011"/>
    <lineage>
        <taxon>Bacteria</taxon>
        <taxon>Bacillati</taxon>
        <taxon>Bacillota</taxon>
        <taxon>Clostridia</taxon>
        <taxon>Eubacteriales</taxon>
        <taxon>Oscillospiraceae</taxon>
        <taxon>Anaerotruncus</taxon>
        <taxon>environmental samples</taxon>
    </lineage>
</organism>
<keyword evidence="8 13" id="KW-0239">DNA-directed DNA polymerase</keyword>
<dbReference type="InterPro" id="IPR018320">
    <property type="entry name" value="DNA_polymerase_1"/>
</dbReference>
<dbReference type="NCBIfam" id="TIGR00593">
    <property type="entry name" value="pola"/>
    <property type="match status" value="1"/>
</dbReference>
<dbReference type="GO" id="GO:0008409">
    <property type="term" value="F:5'-3' exonuclease activity"/>
    <property type="evidence" value="ECO:0007669"/>
    <property type="project" value="UniProtKB-UniRule"/>
</dbReference>
<dbReference type="CDD" id="cd06140">
    <property type="entry name" value="DNA_polA_I_Bacillus_like_exo"/>
    <property type="match status" value="1"/>
</dbReference>
<dbReference type="Pfam" id="PF01367">
    <property type="entry name" value="5_3_exonuc"/>
    <property type="match status" value="1"/>
</dbReference>
<dbReference type="PROSITE" id="PS00447">
    <property type="entry name" value="DNA_POLYMERASE_A"/>
    <property type="match status" value="1"/>
</dbReference>
<dbReference type="InterPro" id="IPR036279">
    <property type="entry name" value="5-3_exonuclease_C_sf"/>
</dbReference>
<feature type="domain" description="5'-3' exonuclease" evidence="14">
    <location>
        <begin position="1"/>
        <end position="263"/>
    </location>
</feature>
<dbReference type="SUPFAM" id="SSF53098">
    <property type="entry name" value="Ribonuclease H-like"/>
    <property type="match status" value="1"/>
</dbReference>
<evidence type="ECO:0000256" key="7">
    <source>
        <dbReference type="ARBA" id="ARBA00022763"/>
    </source>
</evidence>
<dbReference type="SUPFAM" id="SSF47807">
    <property type="entry name" value="5' to 3' exonuclease, C-terminal subdomain"/>
    <property type="match status" value="1"/>
</dbReference>
<sequence>MKLLVIDSNSVLNRAFYGIKLLTTKDGQYTNGIYGFLNILLKIIDEVQPDAIACAFDVKHPTFRHEMYDGYKAQRKGMPEELAQQLPVLKELLTDLGYPIVELPGFEADDILGTLSRVCVEQGQECVLATGDRDSLQLVSDQVAVRLAATKMGRPESTLYDPAAIREKYGVEPLQLIEVKALMGDSSDNIPGVAGIGEKTALDLISRFGSVDAIYENLDTIDVKPGVRKKLQEGKEMAYLSRKLAEIDRHAPIDCNLEDYRLKERDVQAAYTLLSKLEMHTMIEKLGLHGTVESAAPAVNKPDEKPQITPHISPKEGQLTRLLGEERLFALFAFEGDEITALCLAGREEMALLSREDKPFASVLGRVLAFPGKLVTTESKKLHRYGYYHDINIQNVDFDVELAGYLLSPTSTEYTIRRLADEYQVAPFSCTELPEEWQALGGDGLRLIPLWERLSAQIVEHGQDSLLRDIEIPLAQVLADMECIGVELDVPGLTAFGQGLDVDIARLQASIYAHAGEEFNINSTKQLGAILFDKLGLPTRKKTKSGYSTNADVLESLRGKHPIIEDILEYRKLTKLKSTYVDGLLKVVGEDGRIHTSFQQTETRTGRISSIEPNMQNIPVRTEIGSNLRKFFRAGDGEMLVDADYSQIELRVLAHIAQDKNMIDAFLHGADIHTATASQVFNLPPLYVTPLMRSRAKAVNFGIVYGIGAFSLSQDIGVSVAEADKYIKDYLRTYSGVKQYMEDTIAFGKEHGYVQTLFGRRRYLPELTASNHNLKAFGERVAMNTPIQGTAADIIKIAMVRVHRRLAAEGMKSRLVLQIHDELIVESPVEENEKAAAILREEMEGAVQLSVPMSVEAKVGKTWFEAK</sequence>
<dbReference type="FunFam" id="1.10.150.20:FF:000003">
    <property type="entry name" value="DNA polymerase I"/>
    <property type="match status" value="1"/>
</dbReference>
<dbReference type="SMART" id="SM00279">
    <property type="entry name" value="HhH2"/>
    <property type="match status" value="1"/>
</dbReference>
<evidence type="ECO:0000259" key="14">
    <source>
        <dbReference type="SMART" id="SM00475"/>
    </source>
</evidence>
<dbReference type="Pfam" id="PF00476">
    <property type="entry name" value="DNA_pol_A"/>
    <property type="match status" value="1"/>
</dbReference>
<dbReference type="SUPFAM" id="SSF88723">
    <property type="entry name" value="PIN domain-like"/>
    <property type="match status" value="1"/>
</dbReference>
<dbReference type="GO" id="GO:0006261">
    <property type="term" value="P:DNA-templated DNA replication"/>
    <property type="evidence" value="ECO:0007669"/>
    <property type="project" value="UniProtKB-UniRule"/>
</dbReference>
<dbReference type="EMBL" id="CACRSL010000005">
    <property type="protein sequence ID" value="VYT23447.1"/>
    <property type="molecule type" value="Genomic_DNA"/>
</dbReference>
<dbReference type="CDD" id="cd08637">
    <property type="entry name" value="DNA_pol_A_pol_I_C"/>
    <property type="match status" value="1"/>
</dbReference>
<dbReference type="GO" id="GO:0003887">
    <property type="term" value="F:DNA-directed DNA polymerase activity"/>
    <property type="evidence" value="ECO:0007669"/>
    <property type="project" value="UniProtKB-UniRule"/>
</dbReference>
<dbReference type="InterPro" id="IPR019760">
    <property type="entry name" value="DNA-dir_DNA_pol_A_CS"/>
</dbReference>
<dbReference type="SMART" id="SM00482">
    <property type="entry name" value="POLAc"/>
    <property type="match status" value="1"/>
</dbReference>
<keyword evidence="10 13" id="KW-0234">DNA repair</keyword>
<feature type="domain" description="DNA-directed DNA polymerase family A palm" evidence="15">
    <location>
        <begin position="625"/>
        <end position="831"/>
    </location>
</feature>
<evidence type="ECO:0000256" key="8">
    <source>
        <dbReference type="ARBA" id="ARBA00022932"/>
    </source>
</evidence>
<dbReference type="NCBIfam" id="NF004397">
    <property type="entry name" value="PRK05755.1"/>
    <property type="match status" value="1"/>
</dbReference>
<comment type="catalytic activity">
    <reaction evidence="11 13">
        <text>DNA(n) + a 2'-deoxyribonucleoside 5'-triphosphate = DNA(n+1) + diphosphate</text>
        <dbReference type="Rhea" id="RHEA:22508"/>
        <dbReference type="Rhea" id="RHEA-COMP:17339"/>
        <dbReference type="Rhea" id="RHEA-COMP:17340"/>
        <dbReference type="ChEBI" id="CHEBI:33019"/>
        <dbReference type="ChEBI" id="CHEBI:61560"/>
        <dbReference type="ChEBI" id="CHEBI:173112"/>
        <dbReference type="EC" id="2.7.7.7"/>
    </reaction>
</comment>
<dbReference type="SMART" id="SM00475">
    <property type="entry name" value="53EXOc"/>
    <property type="match status" value="1"/>
</dbReference>
<evidence type="ECO:0000256" key="6">
    <source>
        <dbReference type="ARBA" id="ARBA00022705"/>
    </source>
</evidence>
<dbReference type="GO" id="GO:0006302">
    <property type="term" value="P:double-strand break repair"/>
    <property type="evidence" value="ECO:0007669"/>
    <property type="project" value="TreeGrafter"/>
</dbReference>
<dbReference type="Gene3D" id="3.30.420.10">
    <property type="entry name" value="Ribonuclease H-like superfamily/Ribonuclease H"/>
    <property type="match status" value="1"/>
</dbReference>
<accession>A0A6N2V1I0</accession>
<dbReference type="Gene3D" id="3.40.50.1010">
    <property type="entry name" value="5'-nuclease"/>
    <property type="match status" value="1"/>
</dbReference>